<keyword evidence="7" id="KW-0690">Ribosome biogenesis</keyword>
<proteinExistence type="inferred from homology"/>
<evidence type="ECO:0000256" key="1">
    <source>
        <dbReference type="ARBA" id="ARBA00010875"/>
    </source>
</evidence>
<evidence type="ECO:0000256" key="5">
    <source>
        <dbReference type="ARBA" id="ARBA00022801"/>
    </source>
</evidence>
<dbReference type="EC" id="3.1.-.-" evidence="7"/>
<keyword evidence="7" id="KW-0963">Cytoplasm</keyword>
<feature type="binding site" evidence="7">
    <location>
        <position position="129"/>
    </location>
    <ligand>
        <name>Zn(2+)</name>
        <dbReference type="ChEBI" id="CHEBI:29105"/>
        <note>catalytic</note>
    </ligand>
</feature>
<dbReference type="HAMAP" id="MF_00009">
    <property type="entry name" value="Endoribonucl_YbeY"/>
    <property type="match status" value="1"/>
</dbReference>
<keyword evidence="4 7" id="KW-0255">Endonuclease</keyword>
<keyword evidence="7" id="KW-0698">rRNA processing</keyword>
<evidence type="ECO:0000256" key="3">
    <source>
        <dbReference type="ARBA" id="ARBA00022723"/>
    </source>
</evidence>
<reference evidence="9" key="1">
    <citation type="journal article" date="2019" name="Int. J. Syst. Evol. Microbiol.">
        <title>The Global Catalogue of Microorganisms (GCM) 10K type strain sequencing project: providing services to taxonomists for standard genome sequencing and annotation.</title>
        <authorList>
            <consortium name="The Broad Institute Genomics Platform"/>
            <consortium name="The Broad Institute Genome Sequencing Center for Infectious Disease"/>
            <person name="Wu L."/>
            <person name="Ma J."/>
        </authorList>
    </citation>
    <scope>NUCLEOTIDE SEQUENCE [LARGE SCALE GENOMIC DNA]</scope>
    <source>
        <strain evidence="9">CCM 7427</strain>
    </source>
</reference>
<keyword evidence="9" id="KW-1185">Reference proteome</keyword>
<dbReference type="NCBIfam" id="TIGR00043">
    <property type="entry name" value="rRNA maturation RNase YbeY"/>
    <property type="match status" value="1"/>
</dbReference>
<dbReference type="Gene3D" id="3.40.390.30">
    <property type="entry name" value="Metalloproteases ('zincins'), catalytic domain"/>
    <property type="match status" value="1"/>
</dbReference>
<comment type="cofactor">
    <cofactor evidence="7">
        <name>Zn(2+)</name>
        <dbReference type="ChEBI" id="CHEBI:29105"/>
    </cofactor>
    <text evidence="7">Binds 1 zinc ion.</text>
</comment>
<feature type="binding site" evidence="7">
    <location>
        <position position="119"/>
    </location>
    <ligand>
        <name>Zn(2+)</name>
        <dbReference type="ChEBI" id="CHEBI:29105"/>
        <note>catalytic</note>
    </ligand>
</feature>
<dbReference type="PANTHER" id="PTHR46986:SF1">
    <property type="entry name" value="ENDORIBONUCLEASE YBEY, CHLOROPLASTIC"/>
    <property type="match status" value="1"/>
</dbReference>
<dbReference type="RefSeq" id="WP_386833059.1">
    <property type="nucleotide sequence ID" value="NZ_JBHUNP010000001.1"/>
</dbReference>
<keyword evidence="6 7" id="KW-0862">Zinc</keyword>
<evidence type="ECO:0000256" key="7">
    <source>
        <dbReference type="HAMAP-Rule" id="MF_00009"/>
    </source>
</evidence>
<comment type="subcellular location">
    <subcellularLocation>
        <location evidence="7">Cytoplasm</location>
    </subcellularLocation>
</comment>
<evidence type="ECO:0000256" key="2">
    <source>
        <dbReference type="ARBA" id="ARBA00022722"/>
    </source>
</evidence>
<feature type="binding site" evidence="7">
    <location>
        <position position="123"/>
    </location>
    <ligand>
        <name>Zn(2+)</name>
        <dbReference type="ChEBI" id="CHEBI:29105"/>
        <note>catalytic</note>
    </ligand>
</feature>
<comment type="similarity">
    <text evidence="1 7">Belongs to the endoribonuclease YbeY family.</text>
</comment>
<keyword evidence="5 7" id="KW-0378">Hydrolase</keyword>
<sequence length="162" mass="17521">MPTPPLEIAVIVNDEQWPDGLEARAEAAVLAALAGSKAKVTGAAELSILLTNDAEQHELNRQWRGKDSSTNVLSFPQIEPFGPVTGLLGDISLARETLEREAAEQGVTFEAHFTHLVVHGFLHILGYDHMTDEEAAEMEGLETVILHGLGIEDPYADDARNG</sequence>
<dbReference type="Pfam" id="PF02130">
    <property type="entry name" value="YbeY"/>
    <property type="match status" value="1"/>
</dbReference>
<keyword evidence="3 7" id="KW-0479">Metal-binding</keyword>
<organism evidence="8 9">
    <name type="scientific">Devosia albogilva</name>
    <dbReference type="NCBI Taxonomy" id="429726"/>
    <lineage>
        <taxon>Bacteria</taxon>
        <taxon>Pseudomonadati</taxon>
        <taxon>Pseudomonadota</taxon>
        <taxon>Alphaproteobacteria</taxon>
        <taxon>Hyphomicrobiales</taxon>
        <taxon>Devosiaceae</taxon>
        <taxon>Devosia</taxon>
    </lineage>
</organism>
<evidence type="ECO:0000313" key="9">
    <source>
        <dbReference type="Proteomes" id="UP001597521"/>
    </source>
</evidence>
<name>A0ABW5QKX2_9HYPH</name>
<evidence type="ECO:0000256" key="6">
    <source>
        <dbReference type="ARBA" id="ARBA00022833"/>
    </source>
</evidence>
<dbReference type="InterPro" id="IPR002036">
    <property type="entry name" value="YbeY"/>
</dbReference>
<comment type="function">
    <text evidence="7">Single strand-specific metallo-endoribonuclease involved in late-stage 70S ribosome quality control and in maturation of the 3' terminus of the 16S rRNA.</text>
</comment>
<accession>A0ABW5QKX2</accession>
<dbReference type="PANTHER" id="PTHR46986">
    <property type="entry name" value="ENDORIBONUCLEASE YBEY, CHLOROPLASTIC"/>
    <property type="match status" value="1"/>
</dbReference>
<protein>
    <recommendedName>
        <fullName evidence="7">Endoribonuclease YbeY</fullName>
        <ecNumber evidence="7">3.1.-.-</ecNumber>
    </recommendedName>
</protein>
<dbReference type="SUPFAM" id="SSF55486">
    <property type="entry name" value="Metalloproteases ('zincins'), catalytic domain"/>
    <property type="match status" value="1"/>
</dbReference>
<dbReference type="InterPro" id="IPR020549">
    <property type="entry name" value="YbeY_CS"/>
</dbReference>
<comment type="caution">
    <text evidence="8">The sequence shown here is derived from an EMBL/GenBank/DDBJ whole genome shotgun (WGS) entry which is preliminary data.</text>
</comment>
<dbReference type="PROSITE" id="PS01306">
    <property type="entry name" value="UPF0054"/>
    <property type="match status" value="1"/>
</dbReference>
<dbReference type="InterPro" id="IPR023091">
    <property type="entry name" value="MetalPrtase_cat_dom_sf_prd"/>
</dbReference>
<dbReference type="EMBL" id="JBHUNP010000001">
    <property type="protein sequence ID" value="MFD2647996.1"/>
    <property type="molecule type" value="Genomic_DNA"/>
</dbReference>
<keyword evidence="2 7" id="KW-0540">Nuclease</keyword>
<gene>
    <name evidence="7 8" type="primary">ybeY</name>
    <name evidence="8" type="ORF">ACFSX5_09350</name>
</gene>
<dbReference type="Proteomes" id="UP001597521">
    <property type="component" value="Unassembled WGS sequence"/>
</dbReference>
<evidence type="ECO:0000313" key="8">
    <source>
        <dbReference type="EMBL" id="MFD2647996.1"/>
    </source>
</evidence>
<evidence type="ECO:0000256" key="4">
    <source>
        <dbReference type="ARBA" id="ARBA00022759"/>
    </source>
</evidence>